<evidence type="ECO:0000256" key="13">
    <source>
        <dbReference type="ARBA" id="ARBA00034808"/>
    </source>
</evidence>
<name>A0ABU7V8D7_9MICO</name>
<dbReference type="PROSITE" id="PS51217">
    <property type="entry name" value="UVRD_HELICASE_CTER"/>
    <property type="match status" value="1"/>
</dbReference>
<keyword evidence="8 15" id="KW-0067">ATP-binding</keyword>
<dbReference type="PANTHER" id="PTHR11070:SF59">
    <property type="entry name" value="DNA 3'-5' HELICASE"/>
    <property type="match status" value="1"/>
</dbReference>
<sequence>MDRSQAQVVALPADASGLVVGAAGTGKTSAILARTARLLRGRRVRPDDLLILTPTRQTATDLRDRVTADLDIATPGPLARSIASFAFQIVRSRAVAAGDPLPQLLTAPDQDAVIADLLEGDEADAEEGTSRWPDSLGTAVRRSRAFRSELRALFALATELGLAPEDLERLGADRANAVWSAAGSFWREYRYVLNRLRPAHRDPAEVLREATDALQLGRVAAVPSLLMVDDAQELSWGAVALLEAAQARGIAVLAFGDPDVGSGAFRGAGPETFARLTSMFADRYVLRGQHRSRPNLVRVARTVAGSIGTAGAAEHRLAPDAGLPAAESAAHDAGQITTTWASSPHEELDAIARTLRSWHVADGLAWRELAVIAHDTRQVARLTAELAAREVPTRAASAAGPLGEEPAVRGLLHLVRLGMMSPAERPAEELAAALTSPFGGLDAIGLRRLRAVLRAQEFEGESRRAASELLTEAMAEPAALVLIDTPQARTAHRLAQTLAQIHAAAARGDSAHELLWTAWDRSQLAGPWRERARLGGAEGAEATRSLDALVALFAAAKRSAEREDEDPARFLAEILGSEVPEDSLAAAQRRDVVEILTPAGSLGREFEAVVIAGVQDGVWPNTRLRGSLLDGWRLADETQTWRHGGTPVALDVLDRRRSVLHEELRLFERALTRARARVLVTAVDDEDQSPSALFSYLPEPPPRRVDRHPLTLRGAVASYRRQLIEATGHAATEHAATQLAALARAGVPGADPASWYGVSERTGEGGIHDLTRAPVSISPSRVEAFEECGLDWAIRELGGDSRTFSAGLGTILHAAMESAPDGTFELLDAIVEERWGELDFEADWLSRQERQWATTLTRRLASYLREFAARGGEVAGAEARFRIAIVAGGDGPNVVAITQPGAPPEGTVAIISGSIDRVERWLEDAGPRVAVIDLKTGRSEARVSDDKVATDAQLAAYQLAVRAGAVPGAAHGQLVGARLLVLSKTLKGSDYRMAQQLPLDADTRSALLHRIVSDAEAMAAHSFTAYPDVHCNDDHFAVCRLHTVKPVSAP</sequence>
<organism evidence="18 19">
    <name type="scientific">Microbacterium schleiferi</name>
    <dbReference type="NCBI Taxonomy" id="69362"/>
    <lineage>
        <taxon>Bacteria</taxon>
        <taxon>Bacillati</taxon>
        <taxon>Actinomycetota</taxon>
        <taxon>Actinomycetes</taxon>
        <taxon>Micrococcales</taxon>
        <taxon>Microbacteriaceae</taxon>
        <taxon>Microbacterium</taxon>
    </lineage>
</organism>
<comment type="catalytic activity">
    <reaction evidence="12">
        <text>Couples ATP hydrolysis with the unwinding of duplex DNA by translocating in the 3'-5' direction.</text>
        <dbReference type="EC" id="5.6.2.4"/>
    </reaction>
</comment>
<dbReference type="SUPFAM" id="SSF52540">
    <property type="entry name" value="P-loop containing nucleoside triphosphate hydrolases"/>
    <property type="match status" value="1"/>
</dbReference>
<dbReference type="Gene3D" id="1.10.486.10">
    <property type="entry name" value="PCRA, domain 4"/>
    <property type="match status" value="1"/>
</dbReference>
<evidence type="ECO:0000256" key="8">
    <source>
        <dbReference type="ARBA" id="ARBA00022840"/>
    </source>
</evidence>
<dbReference type="Gene3D" id="3.90.320.10">
    <property type="match status" value="1"/>
</dbReference>
<evidence type="ECO:0000259" key="16">
    <source>
        <dbReference type="PROSITE" id="PS51198"/>
    </source>
</evidence>
<keyword evidence="10" id="KW-0234">DNA repair</keyword>
<feature type="domain" description="UvrD-like helicase ATP-binding" evidence="16">
    <location>
        <begin position="1"/>
        <end position="293"/>
    </location>
</feature>
<evidence type="ECO:0000256" key="4">
    <source>
        <dbReference type="ARBA" id="ARBA00022763"/>
    </source>
</evidence>
<dbReference type="Proteomes" id="UP001351900">
    <property type="component" value="Unassembled WGS sequence"/>
</dbReference>
<evidence type="ECO:0000256" key="9">
    <source>
        <dbReference type="ARBA" id="ARBA00023125"/>
    </source>
</evidence>
<evidence type="ECO:0000256" key="12">
    <source>
        <dbReference type="ARBA" id="ARBA00034617"/>
    </source>
</evidence>
<dbReference type="Pfam" id="PF12705">
    <property type="entry name" value="PDDEXK_1"/>
    <property type="match status" value="1"/>
</dbReference>
<dbReference type="InterPro" id="IPR027417">
    <property type="entry name" value="P-loop_NTPase"/>
</dbReference>
<keyword evidence="2" id="KW-0540">Nuclease</keyword>
<evidence type="ECO:0000313" key="18">
    <source>
        <dbReference type="EMBL" id="MEF2255042.1"/>
    </source>
</evidence>
<evidence type="ECO:0000256" key="7">
    <source>
        <dbReference type="ARBA" id="ARBA00022839"/>
    </source>
</evidence>
<accession>A0ABU7V8D7</accession>
<evidence type="ECO:0000313" key="19">
    <source>
        <dbReference type="Proteomes" id="UP001351900"/>
    </source>
</evidence>
<keyword evidence="4" id="KW-0227">DNA damage</keyword>
<evidence type="ECO:0000256" key="6">
    <source>
        <dbReference type="ARBA" id="ARBA00022806"/>
    </source>
</evidence>
<evidence type="ECO:0000256" key="1">
    <source>
        <dbReference type="ARBA" id="ARBA00009922"/>
    </source>
</evidence>
<keyword evidence="5 15" id="KW-0378">Hydrolase</keyword>
<evidence type="ECO:0000256" key="14">
    <source>
        <dbReference type="ARBA" id="ARBA00048988"/>
    </source>
</evidence>
<dbReference type="PANTHER" id="PTHR11070">
    <property type="entry name" value="UVRD / RECB / PCRA DNA HELICASE FAMILY MEMBER"/>
    <property type="match status" value="1"/>
</dbReference>
<dbReference type="Gene3D" id="1.10.10.160">
    <property type="match status" value="1"/>
</dbReference>
<evidence type="ECO:0000259" key="17">
    <source>
        <dbReference type="PROSITE" id="PS51217"/>
    </source>
</evidence>
<dbReference type="InterPro" id="IPR014016">
    <property type="entry name" value="UvrD-like_ATP-bd"/>
</dbReference>
<dbReference type="SUPFAM" id="SSF52980">
    <property type="entry name" value="Restriction endonuclease-like"/>
    <property type="match status" value="1"/>
</dbReference>
<dbReference type="InterPro" id="IPR011604">
    <property type="entry name" value="PDDEXK-like_dom_sf"/>
</dbReference>
<dbReference type="EMBL" id="JAZHOV010000004">
    <property type="protein sequence ID" value="MEF2255042.1"/>
    <property type="molecule type" value="Genomic_DNA"/>
</dbReference>
<dbReference type="Gene3D" id="3.40.50.300">
    <property type="entry name" value="P-loop containing nucleotide triphosphate hydrolases"/>
    <property type="match status" value="2"/>
</dbReference>
<evidence type="ECO:0000256" key="10">
    <source>
        <dbReference type="ARBA" id="ARBA00023204"/>
    </source>
</evidence>
<dbReference type="RefSeq" id="WP_331791420.1">
    <property type="nucleotide sequence ID" value="NZ_BAAAUO010000012.1"/>
</dbReference>
<dbReference type="InterPro" id="IPR013986">
    <property type="entry name" value="DExx_box_DNA_helicase_dom_sf"/>
</dbReference>
<comment type="similarity">
    <text evidence="1">Belongs to the helicase family. UvrD subfamily.</text>
</comment>
<evidence type="ECO:0000256" key="5">
    <source>
        <dbReference type="ARBA" id="ARBA00022801"/>
    </source>
</evidence>
<dbReference type="InterPro" id="IPR038726">
    <property type="entry name" value="PDDEXK_AddAB-type"/>
</dbReference>
<keyword evidence="6 15" id="KW-0347">Helicase</keyword>
<dbReference type="InterPro" id="IPR011335">
    <property type="entry name" value="Restrct_endonuc-II-like"/>
</dbReference>
<dbReference type="InterPro" id="IPR014017">
    <property type="entry name" value="DNA_helicase_UvrD-like_C"/>
</dbReference>
<dbReference type="GO" id="GO:0004386">
    <property type="term" value="F:helicase activity"/>
    <property type="evidence" value="ECO:0007669"/>
    <property type="project" value="UniProtKB-KW"/>
</dbReference>
<proteinExistence type="inferred from homology"/>
<evidence type="ECO:0000256" key="11">
    <source>
        <dbReference type="ARBA" id="ARBA00023235"/>
    </source>
</evidence>
<dbReference type="GO" id="GO:0016787">
    <property type="term" value="F:hydrolase activity"/>
    <property type="evidence" value="ECO:0007669"/>
    <property type="project" value="UniProtKB-KW"/>
</dbReference>
<keyword evidence="9" id="KW-0238">DNA-binding</keyword>
<dbReference type="Pfam" id="PF13361">
    <property type="entry name" value="UvrD_C"/>
    <property type="match status" value="1"/>
</dbReference>
<feature type="binding site" evidence="15">
    <location>
        <begin position="21"/>
        <end position="28"/>
    </location>
    <ligand>
        <name>ATP</name>
        <dbReference type="ChEBI" id="CHEBI:30616"/>
    </ligand>
</feature>
<dbReference type="Gene3D" id="3.30.160.800">
    <property type="match status" value="1"/>
</dbReference>
<keyword evidence="11" id="KW-0413">Isomerase</keyword>
<comment type="caution">
    <text evidence="18">The sequence shown here is derived from an EMBL/GenBank/DDBJ whole genome shotgun (WGS) entry which is preliminary data.</text>
</comment>
<dbReference type="EC" id="5.6.2.4" evidence="13"/>
<gene>
    <name evidence="18" type="ORF">V2V91_07805</name>
</gene>
<evidence type="ECO:0000256" key="15">
    <source>
        <dbReference type="PROSITE-ProRule" id="PRU00560"/>
    </source>
</evidence>
<keyword evidence="3 15" id="KW-0547">Nucleotide-binding</keyword>
<dbReference type="InterPro" id="IPR000212">
    <property type="entry name" value="DNA_helicase_UvrD/REP"/>
</dbReference>
<evidence type="ECO:0000256" key="2">
    <source>
        <dbReference type="ARBA" id="ARBA00022722"/>
    </source>
</evidence>
<feature type="domain" description="UvrD-like helicase C-terminal" evidence="17">
    <location>
        <begin position="294"/>
        <end position="603"/>
    </location>
</feature>
<dbReference type="PROSITE" id="PS51198">
    <property type="entry name" value="UVRD_HELICASE_ATP_BIND"/>
    <property type="match status" value="1"/>
</dbReference>
<keyword evidence="19" id="KW-1185">Reference proteome</keyword>
<keyword evidence="7" id="KW-0269">Exonuclease</keyword>
<dbReference type="Pfam" id="PF00580">
    <property type="entry name" value="UvrD-helicase"/>
    <property type="match status" value="1"/>
</dbReference>
<comment type="catalytic activity">
    <reaction evidence="14">
        <text>ATP + H2O = ADP + phosphate + H(+)</text>
        <dbReference type="Rhea" id="RHEA:13065"/>
        <dbReference type="ChEBI" id="CHEBI:15377"/>
        <dbReference type="ChEBI" id="CHEBI:15378"/>
        <dbReference type="ChEBI" id="CHEBI:30616"/>
        <dbReference type="ChEBI" id="CHEBI:43474"/>
        <dbReference type="ChEBI" id="CHEBI:456216"/>
        <dbReference type="EC" id="5.6.2.4"/>
    </reaction>
</comment>
<evidence type="ECO:0000256" key="3">
    <source>
        <dbReference type="ARBA" id="ARBA00022741"/>
    </source>
</evidence>
<reference evidence="18 19" key="1">
    <citation type="submission" date="2024-01" db="EMBL/GenBank/DDBJ databases">
        <title>the genome sequence of strain Microbacterium schleiferi NBRC 15075.</title>
        <authorList>
            <person name="Ding Y."/>
            <person name="Zhang G."/>
        </authorList>
    </citation>
    <scope>NUCLEOTIDE SEQUENCE [LARGE SCALE GENOMIC DNA]</scope>
    <source>
        <strain evidence="18 19">NBRC 15075</strain>
    </source>
</reference>
<protein>
    <recommendedName>
        <fullName evidence="13">DNA 3'-5' helicase</fullName>
        <ecNumber evidence="13">5.6.2.4</ecNumber>
    </recommendedName>
</protein>